<accession>A0AAN9FJL2</accession>
<dbReference type="Proteomes" id="UP001372338">
    <property type="component" value="Unassembled WGS sequence"/>
</dbReference>
<reference evidence="1 2" key="1">
    <citation type="submission" date="2024-01" db="EMBL/GenBank/DDBJ databases">
        <title>The genomes of 5 underutilized Papilionoideae crops provide insights into root nodulation and disease resistanc.</title>
        <authorList>
            <person name="Yuan L."/>
        </authorList>
    </citation>
    <scope>NUCLEOTIDE SEQUENCE [LARGE SCALE GENOMIC DNA]</scope>
    <source>
        <strain evidence="1">ZHUSHIDOU_FW_LH</strain>
        <tissue evidence="1">Leaf</tissue>
    </source>
</reference>
<comment type="caution">
    <text evidence="1">The sequence shown here is derived from an EMBL/GenBank/DDBJ whole genome shotgun (WGS) entry which is preliminary data.</text>
</comment>
<dbReference type="AlphaFoldDB" id="A0AAN9FJL2"/>
<dbReference type="EMBL" id="JAYWIO010000003">
    <property type="protein sequence ID" value="KAK7274620.1"/>
    <property type="molecule type" value="Genomic_DNA"/>
</dbReference>
<sequence>MAVGRWSNRGRATVGVAVPSKLKGQLDNIWIDSYKLWANISRFDKSLGGMMGGTMPAKRGGVSLRNVQKWIDRSRTLSDDETDSIVEDFYLMGMDLEFEFQNGNYEESNDELLVANFKEIKEQSAPLEAEGFSGWPWLHEAYLNEEKARGLHPIANLGNRNGVFKTSVGANTGGFQSKIPKMFGSSFQYLLDSYDSGQVGLIVKTSIEFGMTIKNNIDSQKHNFMAMENRDRMAKKGE</sequence>
<evidence type="ECO:0000313" key="2">
    <source>
        <dbReference type="Proteomes" id="UP001372338"/>
    </source>
</evidence>
<name>A0AAN9FJL2_CROPI</name>
<gene>
    <name evidence="1" type="ORF">RIF29_15716</name>
</gene>
<keyword evidence="2" id="KW-1185">Reference proteome</keyword>
<protein>
    <submittedName>
        <fullName evidence="1">Uncharacterized protein</fullName>
    </submittedName>
</protein>
<evidence type="ECO:0000313" key="1">
    <source>
        <dbReference type="EMBL" id="KAK7274620.1"/>
    </source>
</evidence>
<organism evidence="1 2">
    <name type="scientific">Crotalaria pallida</name>
    <name type="common">Smooth rattlebox</name>
    <name type="synonym">Crotalaria striata</name>
    <dbReference type="NCBI Taxonomy" id="3830"/>
    <lineage>
        <taxon>Eukaryota</taxon>
        <taxon>Viridiplantae</taxon>
        <taxon>Streptophyta</taxon>
        <taxon>Embryophyta</taxon>
        <taxon>Tracheophyta</taxon>
        <taxon>Spermatophyta</taxon>
        <taxon>Magnoliopsida</taxon>
        <taxon>eudicotyledons</taxon>
        <taxon>Gunneridae</taxon>
        <taxon>Pentapetalae</taxon>
        <taxon>rosids</taxon>
        <taxon>fabids</taxon>
        <taxon>Fabales</taxon>
        <taxon>Fabaceae</taxon>
        <taxon>Papilionoideae</taxon>
        <taxon>50 kb inversion clade</taxon>
        <taxon>genistoids sensu lato</taxon>
        <taxon>core genistoids</taxon>
        <taxon>Crotalarieae</taxon>
        <taxon>Crotalaria</taxon>
    </lineage>
</organism>
<proteinExistence type="predicted"/>